<feature type="region of interest" description="Disordered" evidence="1">
    <location>
        <begin position="829"/>
        <end position="880"/>
    </location>
</feature>
<feature type="region of interest" description="Disordered" evidence="1">
    <location>
        <begin position="1230"/>
        <end position="1263"/>
    </location>
</feature>
<feature type="compositionally biased region" description="Polar residues" evidence="1">
    <location>
        <begin position="829"/>
        <end position="843"/>
    </location>
</feature>
<organism evidence="2 3">
    <name type="scientific">Acacia crassicarpa</name>
    <name type="common">northern wattle</name>
    <dbReference type="NCBI Taxonomy" id="499986"/>
    <lineage>
        <taxon>Eukaryota</taxon>
        <taxon>Viridiplantae</taxon>
        <taxon>Streptophyta</taxon>
        <taxon>Embryophyta</taxon>
        <taxon>Tracheophyta</taxon>
        <taxon>Spermatophyta</taxon>
        <taxon>Magnoliopsida</taxon>
        <taxon>eudicotyledons</taxon>
        <taxon>Gunneridae</taxon>
        <taxon>Pentapetalae</taxon>
        <taxon>rosids</taxon>
        <taxon>fabids</taxon>
        <taxon>Fabales</taxon>
        <taxon>Fabaceae</taxon>
        <taxon>Caesalpinioideae</taxon>
        <taxon>mimosoid clade</taxon>
        <taxon>Acacieae</taxon>
        <taxon>Acacia</taxon>
    </lineage>
</organism>
<feature type="region of interest" description="Disordered" evidence="1">
    <location>
        <begin position="549"/>
        <end position="569"/>
    </location>
</feature>
<keyword evidence="3" id="KW-1185">Reference proteome</keyword>
<accession>A0AAE1TGA3</accession>
<feature type="compositionally biased region" description="Low complexity" evidence="1">
    <location>
        <begin position="86"/>
        <end position="101"/>
    </location>
</feature>
<feature type="region of interest" description="Disordered" evidence="1">
    <location>
        <begin position="467"/>
        <end position="495"/>
    </location>
</feature>
<dbReference type="Proteomes" id="UP001293593">
    <property type="component" value="Unassembled WGS sequence"/>
</dbReference>
<sequence>MPVSGHEETEVKTCAGQFSGLISGVPIKKRRFPLNHSFLSLSGEQYSHTNETESLRKEHSSAPLGSTLTGSNTGIADAPIKKRRFPSIQVSSSSLEEPSLIPGENDASHKEDSSTSFGANENSAFEERETSSDLTNASFVQSKSSYLCTKFEEPDLVTQSSTDIVDSKEKSITSEKYEEELGKKNSELLFASKQSLSLDIGAEISNQNVQEKCKQESHAVLESTNLSLGSKERLFPAEASLDVDNSFLKTDKSKVSSLKLSLSKEDGSPKSRNDDAKANRENWDLNTTMDAWIEPGKVATSGKTSIHGLLITDNALMQKHVMCSARMEPTDSSEETRNEAFTISSRIYGQQHKNAYPRNLYLSSCLPKHTGESSRSFNQNSDCAIPTLNSSNVQAYSGDLNMASIRTVKSELLDENRNHDLNEAKPNPMGSLDGDSVKHEFVAHSNVDSIKYSEGSNVKFHNLEFIRSQPGHENNQERPKKTESISDQISKEKPEVSDNCSYLEKSVTLESLPTSTGTALPLKAICSTELSTSVGIVRHLENHASIEKGSVHEKASQRDCSGDSQVSPETVSIAVVDNEKSSSLGKKDSVINEENTVDAEGCRLKFKNEVPSDSHGRGKNGASEDDMMTLSTDILEYDSYGYDYDYESDAMDIEQYDEEDYDYEDGEVREPAKHSEAEDSICEVREVGGVVSTNYDSKQIEKEVLSVSYPTSSHFEENDNNNVNHDEINCANDGTEARSIDKSANVTDKTMCLQESLDAEKPVVGSQMRLLALSERKTVFNALETELLSDQGNNEMNEADAAQCADEVVKNLDIVRKTDSEIPKMEVSVNTDDANKNASNDGNQGRIKNLSRGARLLSPTKSTSIPSRGFPSQAGRDVSPEKFHHDKLHGRRDELYIDGPCRFSRERCQDILPRNSRLNFVRGRGRINSQIDTCRREWESDREFYSGPRQFRGSRHKFVSAVHAADPEYNDFVAHDGSFVGHRLGRKPLNNEGPVGHHMTLRRRSPGGRDNMQMGHIIPRTMSPSRCVEDDGSDFVSMRHRGNFMRGYPQEPLDLMVTRPQPFERVDGRYTQGGRSFIQRRGPQRTHSKSPIRSRSRSPSLWSFKRRSPRRSPDGFVGHPELAHRRPFYRDDRMRSPTRPVFHGERVAKRHVSPSYMSRPSNEMRDIGYGRGRGRGRGHPRSFMSNGNPSGRILFRKRFDASDPQDRADNDEYFEGHGERVVRRHVSPSYMSRPSNEIRDIGYGRGRGRGHGHPRSFMSNGNPSGRIMFRKRFDAADPQDRADNDEYFEGPVHSGRLLDGEGNGDERRFDESRGPVRSFRPPYNGGVDENFHLDSEDGSRQYRYCTQDSEFQERSSLRERDFGRCIKSRPANVPPRRTRNIKEQESNYRDSGQVGSSDGFDDISRMKRDRF</sequence>
<feature type="compositionally biased region" description="Polar residues" evidence="1">
    <location>
        <begin position="114"/>
        <end position="123"/>
    </location>
</feature>
<comment type="caution">
    <text evidence="2">The sequence shown here is derived from an EMBL/GenBank/DDBJ whole genome shotgun (WGS) entry which is preliminary data.</text>
</comment>
<feature type="region of interest" description="Disordered" evidence="1">
    <location>
        <begin position="1153"/>
        <end position="1191"/>
    </location>
</feature>
<dbReference type="PANTHER" id="PTHR34536">
    <property type="entry name" value="DENTIN SIALOPHOSPHOPROTEIN-LIKE PROTEIN"/>
    <property type="match status" value="1"/>
</dbReference>
<feature type="region of interest" description="Disordered" evidence="1">
    <location>
        <begin position="1279"/>
        <end position="1335"/>
    </location>
</feature>
<dbReference type="EMBL" id="JAWXYG010000001">
    <property type="protein sequence ID" value="KAK4284058.1"/>
    <property type="molecule type" value="Genomic_DNA"/>
</dbReference>
<feature type="region of interest" description="Disordered" evidence="1">
    <location>
        <begin position="1065"/>
        <end position="1119"/>
    </location>
</feature>
<evidence type="ECO:0000256" key="1">
    <source>
        <dbReference type="SAM" id="MobiDB-lite"/>
    </source>
</evidence>
<feature type="region of interest" description="Disordered" evidence="1">
    <location>
        <begin position="985"/>
        <end position="1010"/>
    </location>
</feature>
<gene>
    <name evidence="2" type="ORF">QN277_000937</name>
</gene>
<feature type="compositionally biased region" description="Basic and acidic residues" evidence="1">
    <location>
        <begin position="262"/>
        <end position="280"/>
    </location>
</feature>
<feature type="compositionally biased region" description="Basic residues" evidence="1">
    <location>
        <begin position="1082"/>
        <end position="1096"/>
    </location>
</feature>
<feature type="compositionally biased region" description="Polar residues" evidence="1">
    <location>
        <begin position="63"/>
        <end position="74"/>
    </location>
</feature>
<feature type="region of interest" description="Disordered" evidence="1">
    <location>
        <begin position="1367"/>
        <end position="1411"/>
    </location>
</feature>
<feature type="compositionally biased region" description="Basic and acidic residues" evidence="1">
    <location>
        <begin position="1296"/>
        <end position="1314"/>
    </location>
</feature>
<proteinExistence type="predicted"/>
<evidence type="ECO:0000313" key="3">
    <source>
        <dbReference type="Proteomes" id="UP001293593"/>
    </source>
</evidence>
<feature type="compositionally biased region" description="Basic and acidic residues" evidence="1">
    <location>
        <begin position="1402"/>
        <end position="1411"/>
    </location>
</feature>
<feature type="compositionally biased region" description="Basic and acidic residues" evidence="1">
    <location>
        <begin position="474"/>
        <end position="495"/>
    </location>
</feature>
<feature type="region of interest" description="Disordered" evidence="1">
    <location>
        <begin position="49"/>
        <end position="136"/>
    </location>
</feature>
<name>A0AAE1TGA3_9FABA</name>
<feature type="region of interest" description="Disordered" evidence="1">
    <location>
        <begin position="258"/>
        <end position="280"/>
    </location>
</feature>
<feature type="compositionally biased region" description="Basic and acidic residues" evidence="1">
    <location>
        <begin position="549"/>
        <end position="561"/>
    </location>
</feature>
<protein>
    <submittedName>
        <fullName evidence="2">Uncharacterized protein</fullName>
    </submittedName>
</protein>
<reference evidence="2" key="1">
    <citation type="submission" date="2023-10" db="EMBL/GenBank/DDBJ databases">
        <title>Chromosome-level genome of the transformable northern wattle, Acacia crassicarpa.</title>
        <authorList>
            <person name="Massaro I."/>
            <person name="Sinha N.R."/>
            <person name="Poethig S."/>
            <person name="Leichty A.R."/>
        </authorList>
    </citation>
    <scope>NUCLEOTIDE SEQUENCE</scope>
    <source>
        <strain evidence="2">Acra3RX</strain>
        <tissue evidence="2">Leaf</tissue>
    </source>
</reference>
<dbReference type="PANTHER" id="PTHR34536:SF4">
    <property type="entry name" value="BTZ DOMAIN-CONTAINING PROTEIN"/>
    <property type="match status" value="1"/>
</dbReference>
<feature type="compositionally biased region" description="Basic and acidic residues" evidence="1">
    <location>
        <begin position="50"/>
        <end position="60"/>
    </location>
</feature>
<evidence type="ECO:0000313" key="2">
    <source>
        <dbReference type="EMBL" id="KAK4284058.1"/>
    </source>
</evidence>